<keyword evidence="5" id="KW-0349">Heme</keyword>
<dbReference type="InterPro" id="IPR036280">
    <property type="entry name" value="Multihaem_cyt_sf"/>
</dbReference>
<keyword evidence="9" id="KW-1133">Transmembrane helix</keyword>
<keyword evidence="8" id="KW-0249">Electron transport</keyword>
<dbReference type="GO" id="GO:0046872">
    <property type="term" value="F:metal ion binding"/>
    <property type="evidence" value="ECO:0007669"/>
    <property type="project" value="UniProtKB-KW"/>
</dbReference>
<dbReference type="InterPro" id="IPR005126">
    <property type="entry name" value="NapC/NirT_cyt_c_N"/>
</dbReference>
<feature type="compositionally biased region" description="Basic and acidic residues" evidence="12">
    <location>
        <begin position="195"/>
        <end position="208"/>
    </location>
</feature>
<dbReference type="EMBL" id="AP023036">
    <property type="protein sequence ID" value="BCD45899.1"/>
    <property type="molecule type" value="Genomic_DNA"/>
</dbReference>
<evidence type="ECO:0000256" key="7">
    <source>
        <dbReference type="ARBA" id="ARBA00022723"/>
    </source>
</evidence>
<evidence type="ECO:0000313" key="14">
    <source>
        <dbReference type="EMBL" id="BCD45899.1"/>
    </source>
</evidence>
<dbReference type="InterPro" id="IPR038266">
    <property type="entry name" value="NapC/NirT_cytc_sf"/>
</dbReference>
<evidence type="ECO:0000256" key="9">
    <source>
        <dbReference type="ARBA" id="ARBA00022989"/>
    </source>
</evidence>
<sequence length="208" mass="23823">MLGVVLSILTVQAVEWTGDDRFCGMCHIMTPEVDAYHLDKHGGKNGVGFKATCVDCHLPHDNIINYFVTKTILGLNDVYGNTFKNPYKFDWEENRRRAKEYVFDSGCLRCHEDLKSETTSNMKAFLPHRDYFTGLSHKKCVECHLDQVGHKNLGLHFKAFLKKDYKPYPRAFLVQGSKQTLEELSEIKPASDSAMADRKIQTKTQTKE</sequence>
<dbReference type="GO" id="GO:0009055">
    <property type="term" value="F:electron transfer activity"/>
    <property type="evidence" value="ECO:0007669"/>
    <property type="project" value="TreeGrafter"/>
</dbReference>
<keyword evidence="7" id="KW-0479">Metal-binding</keyword>
<proteinExistence type="inferred from homology"/>
<dbReference type="GO" id="GO:0009061">
    <property type="term" value="P:anaerobic respiration"/>
    <property type="evidence" value="ECO:0007669"/>
    <property type="project" value="TreeGrafter"/>
</dbReference>
<keyword evidence="6" id="KW-0812">Transmembrane</keyword>
<dbReference type="GO" id="GO:0005886">
    <property type="term" value="C:plasma membrane"/>
    <property type="evidence" value="ECO:0007669"/>
    <property type="project" value="UniProtKB-SubCell"/>
</dbReference>
<comment type="subcellular location">
    <subcellularLocation>
        <location evidence="1">Cell membrane</location>
    </subcellularLocation>
</comment>
<evidence type="ECO:0000256" key="4">
    <source>
        <dbReference type="ARBA" id="ARBA00022475"/>
    </source>
</evidence>
<organism evidence="15 16">
    <name type="scientific">Helicobacter suis</name>
    <dbReference type="NCBI Taxonomy" id="104628"/>
    <lineage>
        <taxon>Bacteria</taxon>
        <taxon>Pseudomonadati</taxon>
        <taxon>Campylobacterota</taxon>
        <taxon>Epsilonproteobacteria</taxon>
        <taxon>Campylobacterales</taxon>
        <taxon>Helicobacteraceae</taxon>
        <taxon>Helicobacter</taxon>
    </lineage>
</organism>
<accession>A0A6J4CWM0</accession>
<evidence type="ECO:0000259" key="13">
    <source>
        <dbReference type="Pfam" id="PF03264"/>
    </source>
</evidence>
<evidence type="ECO:0000256" key="2">
    <source>
        <dbReference type="ARBA" id="ARBA00007395"/>
    </source>
</evidence>
<gene>
    <name evidence="14" type="ORF">NHP190020_09380</name>
    <name evidence="15" type="ORF">SNTW_05420</name>
</gene>
<evidence type="ECO:0000256" key="12">
    <source>
        <dbReference type="SAM" id="MobiDB-lite"/>
    </source>
</evidence>
<evidence type="ECO:0000256" key="3">
    <source>
        <dbReference type="ARBA" id="ARBA00022448"/>
    </source>
</evidence>
<reference evidence="15 16" key="1">
    <citation type="submission" date="2019-06" db="EMBL/GenBank/DDBJ databases">
        <title>Complete genome sequence of Helicobacter suis SNTW101c.</title>
        <authorList>
            <person name="Rimbara E."/>
            <person name="Suzuki M."/>
            <person name="Matsui H."/>
            <person name="Nakamura M."/>
            <person name="Mori S."/>
            <person name="Shibayama K."/>
        </authorList>
    </citation>
    <scope>NUCLEOTIDE SEQUENCE [LARGE SCALE GENOMIC DNA]</scope>
    <source>
        <strain evidence="15 16">SNTW101c</strain>
    </source>
</reference>
<feature type="region of interest" description="Disordered" evidence="12">
    <location>
        <begin position="185"/>
        <end position="208"/>
    </location>
</feature>
<reference evidence="14 17" key="2">
    <citation type="submission" date="2020-04" db="EMBL/GenBank/DDBJ databases">
        <title>Genomic analysis of gastric non-Helicobacter pylori Helicobacters isolated in Japan.</title>
        <authorList>
            <person name="Suzuki M."/>
            <person name="Rimbara E."/>
        </authorList>
    </citation>
    <scope>NUCLEOTIDE SEQUENCE [LARGE SCALE GENOMIC DNA]</scope>
    <source>
        <strain evidence="14 17">NHP19-0020</strain>
    </source>
</reference>
<protein>
    <recommendedName>
        <fullName evidence="13">NapC/NirT cytochrome c N-terminal domain-containing protein</fullName>
    </recommendedName>
</protein>
<dbReference type="Proteomes" id="UP000317935">
    <property type="component" value="Chromosome"/>
</dbReference>
<dbReference type="Gene3D" id="1.10.3820.10">
    <property type="entry name" value="Di-heme elbow motif domain"/>
    <property type="match status" value="1"/>
</dbReference>
<evidence type="ECO:0000313" key="16">
    <source>
        <dbReference type="Proteomes" id="UP000317935"/>
    </source>
</evidence>
<name>A0A6J4CWM0_9HELI</name>
<keyword evidence="11" id="KW-0472">Membrane</keyword>
<dbReference type="EMBL" id="AP019774">
    <property type="protein sequence ID" value="BCD69897.1"/>
    <property type="molecule type" value="Genomic_DNA"/>
</dbReference>
<evidence type="ECO:0000256" key="5">
    <source>
        <dbReference type="ARBA" id="ARBA00022617"/>
    </source>
</evidence>
<dbReference type="InterPro" id="IPR051174">
    <property type="entry name" value="Cytochrome_c-type_ET"/>
</dbReference>
<dbReference type="Proteomes" id="UP000509742">
    <property type="component" value="Chromosome"/>
</dbReference>
<keyword evidence="10" id="KW-0408">Iron</keyword>
<dbReference type="Pfam" id="PF03264">
    <property type="entry name" value="Cytochrom_NNT"/>
    <property type="match status" value="1"/>
</dbReference>
<keyword evidence="4" id="KW-1003">Cell membrane</keyword>
<dbReference type="PANTHER" id="PTHR30333:SF1">
    <property type="entry name" value="CYTOCHROME C-TYPE PROTEIN NAPC"/>
    <property type="match status" value="1"/>
</dbReference>
<dbReference type="SUPFAM" id="SSF48695">
    <property type="entry name" value="Multiheme cytochromes"/>
    <property type="match status" value="1"/>
</dbReference>
<keyword evidence="17" id="KW-1185">Reference proteome</keyword>
<evidence type="ECO:0000313" key="15">
    <source>
        <dbReference type="EMBL" id="BCD69897.1"/>
    </source>
</evidence>
<dbReference type="AlphaFoldDB" id="A0A6J4CWM0"/>
<evidence type="ECO:0000256" key="8">
    <source>
        <dbReference type="ARBA" id="ARBA00022982"/>
    </source>
</evidence>
<keyword evidence="3" id="KW-0813">Transport</keyword>
<evidence type="ECO:0000256" key="6">
    <source>
        <dbReference type="ARBA" id="ARBA00022692"/>
    </source>
</evidence>
<evidence type="ECO:0000256" key="10">
    <source>
        <dbReference type="ARBA" id="ARBA00023004"/>
    </source>
</evidence>
<comment type="similarity">
    <text evidence="2">Belongs to the NapC/NirT/NrfH family.</text>
</comment>
<dbReference type="PANTHER" id="PTHR30333">
    <property type="entry name" value="CYTOCHROME C-TYPE PROTEIN"/>
    <property type="match status" value="1"/>
</dbReference>
<evidence type="ECO:0000256" key="1">
    <source>
        <dbReference type="ARBA" id="ARBA00004236"/>
    </source>
</evidence>
<evidence type="ECO:0000313" key="17">
    <source>
        <dbReference type="Proteomes" id="UP000509742"/>
    </source>
</evidence>
<evidence type="ECO:0000256" key="11">
    <source>
        <dbReference type="ARBA" id="ARBA00023136"/>
    </source>
</evidence>
<feature type="domain" description="NapC/NirT cytochrome c N-terminal" evidence="13">
    <location>
        <begin position="2"/>
        <end position="151"/>
    </location>
</feature>